<protein>
    <submittedName>
        <fullName evidence="3">Uncharacterized protein</fullName>
    </submittedName>
</protein>
<keyword evidence="2" id="KW-0732">Signal</keyword>
<sequence length="593" mass="65184">MLLWTALQLVSTLALIQAERTHLTLSNHSTAPFIFNSLSSLLQLWPNIYHQNGHTIVPGTLQPFTLLYHARKDTNPPQSPEWFAFDPEMSHTIMVLRSGPTYLITYRTTKPARVLYFDGMSAAWGSLGWMDTQEVLLRGAGAKGTSWEKDKIRWMDDYDRAQRLCKWASSRNIEGFVRMNAGFELLWCDFTAPALEIVSHLNITVPGTPAARPRGPWSPHKRSGSELDHPDLPQRPFPGSPGGPRRGPWGGVPTAPLAVSSADEWIRIATHRAFSPQPRIALSYSKLVTFYHPRLTSLVPGRAGNGSDITMRMHRVLTDISDGDAASVAAELDGVLSRDDSGSGSGMDWGAAARGVVEHWASRLMQLQHGLNEAITAPDANATQVVLDVRLLTYMPLSPYMALGSAPNASGSALFFGKGTGTTLRAEEPLELELESAFDRCIYSATGFASSRTFTPQETLLQSSIAAVLERMCFDVGVIFSESYDASASASLHPCLSDEDDSRSRDISLTIAIEGWETRMNALVAWLDWTEWLRCDKACGWDSLGLKCNRGRIPDNGRGSKTARKTRAFIGMGATNQALGVRRVGCLDNIIYK</sequence>
<reference evidence="3 4" key="1">
    <citation type="journal article" date="2016" name="Mol. Biol. Evol.">
        <title>Comparative Genomics of Early-Diverging Mushroom-Forming Fungi Provides Insights into the Origins of Lignocellulose Decay Capabilities.</title>
        <authorList>
            <person name="Nagy L.G."/>
            <person name="Riley R."/>
            <person name="Tritt A."/>
            <person name="Adam C."/>
            <person name="Daum C."/>
            <person name="Floudas D."/>
            <person name="Sun H."/>
            <person name="Yadav J.S."/>
            <person name="Pangilinan J."/>
            <person name="Larsson K.H."/>
            <person name="Matsuura K."/>
            <person name="Barry K."/>
            <person name="Labutti K."/>
            <person name="Kuo R."/>
            <person name="Ohm R.A."/>
            <person name="Bhattacharya S.S."/>
            <person name="Shirouzu T."/>
            <person name="Yoshinaga Y."/>
            <person name="Martin F.M."/>
            <person name="Grigoriev I.V."/>
            <person name="Hibbett D.S."/>
        </authorList>
    </citation>
    <scope>NUCLEOTIDE SEQUENCE [LARGE SCALE GENOMIC DNA]</scope>
    <source>
        <strain evidence="3 4">CBS 109695</strain>
    </source>
</reference>
<dbReference type="OrthoDB" id="10261782at2759"/>
<evidence type="ECO:0000313" key="4">
    <source>
        <dbReference type="Proteomes" id="UP000076532"/>
    </source>
</evidence>
<dbReference type="PANTHER" id="PTHR35204">
    <property type="entry name" value="YALI0A21131P"/>
    <property type="match status" value="1"/>
</dbReference>
<dbReference type="PANTHER" id="PTHR35204:SF1">
    <property type="entry name" value="ENTEROTOXIN"/>
    <property type="match status" value="1"/>
</dbReference>
<keyword evidence="4" id="KW-1185">Reference proteome</keyword>
<feature type="region of interest" description="Disordered" evidence="1">
    <location>
        <begin position="208"/>
        <end position="254"/>
    </location>
</feature>
<dbReference type="InterPro" id="IPR038921">
    <property type="entry name" value="YOR389W-like"/>
</dbReference>
<name>A0A166WCQ8_9AGAM</name>
<organism evidence="3 4">
    <name type="scientific">Athelia psychrophila</name>
    <dbReference type="NCBI Taxonomy" id="1759441"/>
    <lineage>
        <taxon>Eukaryota</taxon>
        <taxon>Fungi</taxon>
        <taxon>Dikarya</taxon>
        <taxon>Basidiomycota</taxon>
        <taxon>Agaricomycotina</taxon>
        <taxon>Agaricomycetes</taxon>
        <taxon>Agaricomycetidae</taxon>
        <taxon>Atheliales</taxon>
        <taxon>Atheliaceae</taxon>
        <taxon>Athelia</taxon>
    </lineage>
</organism>
<dbReference type="AlphaFoldDB" id="A0A166WCQ8"/>
<feature type="chain" id="PRO_5007881734" evidence="2">
    <location>
        <begin position="19"/>
        <end position="593"/>
    </location>
</feature>
<accession>A0A166WCQ8</accession>
<feature type="compositionally biased region" description="Basic and acidic residues" evidence="1">
    <location>
        <begin position="223"/>
        <end position="232"/>
    </location>
</feature>
<evidence type="ECO:0000313" key="3">
    <source>
        <dbReference type="EMBL" id="KZP33623.1"/>
    </source>
</evidence>
<evidence type="ECO:0000256" key="1">
    <source>
        <dbReference type="SAM" id="MobiDB-lite"/>
    </source>
</evidence>
<dbReference type="Proteomes" id="UP000076532">
    <property type="component" value="Unassembled WGS sequence"/>
</dbReference>
<gene>
    <name evidence="3" type="ORF">FIBSPDRAFT_881782</name>
</gene>
<proteinExistence type="predicted"/>
<dbReference type="EMBL" id="KV417482">
    <property type="protein sequence ID" value="KZP33623.1"/>
    <property type="molecule type" value="Genomic_DNA"/>
</dbReference>
<feature type="signal peptide" evidence="2">
    <location>
        <begin position="1"/>
        <end position="18"/>
    </location>
</feature>
<dbReference type="STRING" id="436010.A0A166WCQ8"/>
<evidence type="ECO:0000256" key="2">
    <source>
        <dbReference type="SAM" id="SignalP"/>
    </source>
</evidence>